<accession>A0A5M6J265</accession>
<dbReference type="RefSeq" id="WP_150038474.1">
    <property type="nucleotide sequence ID" value="NZ_OW485601.1"/>
</dbReference>
<dbReference type="AlphaFoldDB" id="A0A5M6J265"/>
<dbReference type="EMBL" id="VWPK01000001">
    <property type="protein sequence ID" value="KAA5614690.1"/>
    <property type="molecule type" value="Genomic_DNA"/>
</dbReference>
<keyword evidence="2" id="KW-1185">Reference proteome</keyword>
<sequence length="76" mass="8542">MHRRTPPDDVRRILAELTEVPPEATAAERQEALQWCLRTLILPPESRAALEARLAALRAPPQEAGALQRGPEARRR</sequence>
<dbReference type="Proteomes" id="UP000325255">
    <property type="component" value="Unassembled WGS sequence"/>
</dbReference>
<reference evidence="1 2" key="1">
    <citation type="submission" date="2019-09" db="EMBL/GenBank/DDBJ databases">
        <title>Genome sequence of Rhodovastum atsumiense, a diverse member of the Acetobacteraceae family of non-sulfur purple photosynthetic bacteria.</title>
        <authorList>
            <person name="Meyer T."/>
            <person name="Kyndt J."/>
        </authorList>
    </citation>
    <scope>NUCLEOTIDE SEQUENCE [LARGE SCALE GENOMIC DNA]</scope>
    <source>
        <strain evidence="1 2">DSM 21279</strain>
    </source>
</reference>
<organism evidence="1 2">
    <name type="scientific">Rhodovastum atsumiense</name>
    <dbReference type="NCBI Taxonomy" id="504468"/>
    <lineage>
        <taxon>Bacteria</taxon>
        <taxon>Pseudomonadati</taxon>
        <taxon>Pseudomonadota</taxon>
        <taxon>Alphaproteobacteria</taxon>
        <taxon>Acetobacterales</taxon>
        <taxon>Acetobacteraceae</taxon>
        <taxon>Rhodovastum</taxon>
    </lineage>
</organism>
<name>A0A5M6J265_9PROT</name>
<comment type="caution">
    <text evidence="1">The sequence shown here is derived from an EMBL/GenBank/DDBJ whole genome shotgun (WGS) entry which is preliminary data.</text>
</comment>
<evidence type="ECO:0000313" key="2">
    <source>
        <dbReference type="Proteomes" id="UP000325255"/>
    </source>
</evidence>
<protein>
    <submittedName>
        <fullName evidence="1">Uncharacterized protein</fullName>
    </submittedName>
</protein>
<proteinExistence type="predicted"/>
<gene>
    <name evidence="1" type="ORF">F1189_00755</name>
</gene>
<evidence type="ECO:0000313" key="1">
    <source>
        <dbReference type="EMBL" id="KAA5614690.1"/>
    </source>
</evidence>